<protein>
    <submittedName>
        <fullName evidence="2">Uncharacterized protein</fullName>
    </submittedName>
</protein>
<dbReference type="AlphaFoldDB" id="A0AAV0EDF5"/>
<evidence type="ECO:0000313" key="2">
    <source>
        <dbReference type="EMBL" id="CAH9122063.1"/>
    </source>
</evidence>
<evidence type="ECO:0000313" key="3">
    <source>
        <dbReference type="Proteomes" id="UP001152523"/>
    </source>
</evidence>
<dbReference type="Proteomes" id="UP001152523">
    <property type="component" value="Unassembled WGS sequence"/>
</dbReference>
<feature type="compositionally biased region" description="Polar residues" evidence="1">
    <location>
        <begin position="128"/>
        <end position="137"/>
    </location>
</feature>
<feature type="region of interest" description="Disordered" evidence="1">
    <location>
        <begin position="83"/>
        <end position="137"/>
    </location>
</feature>
<keyword evidence="3" id="KW-1185">Reference proteome</keyword>
<reference evidence="2" key="1">
    <citation type="submission" date="2022-07" db="EMBL/GenBank/DDBJ databases">
        <authorList>
            <person name="Macas J."/>
            <person name="Novak P."/>
            <person name="Neumann P."/>
        </authorList>
    </citation>
    <scope>NUCLEOTIDE SEQUENCE</scope>
</reference>
<accession>A0AAV0EDF5</accession>
<dbReference type="EMBL" id="CAMAPF010000923">
    <property type="protein sequence ID" value="CAH9122063.1"/>
    <property type="molecule type" value="Genomic_DNA"/>
</dbReference>
<comment type="caution">
    <text evidence="2">The sequence shown here is derived from an EMBL/GenBank/DDBJ whole genome shotgun (WGS) entry which is preliminary data.</text>
</comment>
<organism evidence="2 3">
    <name type="scientific">Cuscuta epithymum</name>
    <dbReference type="NCBI Taxonomy" id="186058"/>
    <lineage>
        <taxon>Eukaryota</taxon>
        <taxon>Viridiplantae</taxon>
        <taxon>Streptophyta</taxon>
        <taxon>Embryophyta</taxon>
        <taxon>Tracheophyta</taxon>
        <taxon>Spermatophyta</taxon>
        <taxon>Magnoliopsida</taxon>
        <taxon>eudicotyledons</taxon>
        <taxon>Gunneridae</taxon>
        <taxon>Pentapetalae</taxon>
        <taxon>asterids</taxon>
        <taxon>lamiids</taxon>
        <taxon>Solanales</taxon>
        <taxon>Convolvulaceae</taxon>
        <taxon>Cuscuteae</taxon>
        <taxon>Cuscuta</taxon>
        <taxon>Cuscuta subgen. Cuscuta</taxon>
    </lineage>
</organism>
<name>A0AAV0EDF5_9ASTE</name>
<feature type="compositionally biased region" description="Acidic residues" evidence="1">
    <location>
        <begin position="85"/>
        <end position="95"/>
    </location>
</feature>
<sequence length="137" mass="15453">MFWNDATHQLLERVVGDFSEHLDTDNRRTKSCRDAINELIGQKYFFKINRAYSDLESGGQIYAISMVSKNREKIDEIKNAAVEESISEDTLDTENDAIGTPNSTSPHREIEKETLTPNGDDSTKESSNKNSHNTNGI</sequence>
<gene>
    <name evidence="2" type="ORF">CEPIT_LOCUS24191</name>
</gene>
<evidence type="ECO:0000256" key="1">
    <source>
        <dbReference type="SAM" id="MobiDB-lite"/>
    </source>
</evidence>
<proteinExistence type="predicted"/>